<sequence length="262" mass="28603">MNKPVVLAVSLGVLLLIVFFVVSCGGLRSQLAFVPVVTTGVVSSATSTNTSTIVPPTVTATVTVSSSPTVTETPAPTSTRTKAPTPTQISLQKAVNGYTFYGTQLKFLEENFGWSYDLIGCPPNYYKVTNVLDRTPGICAGRAYVPEGDRKYHLYLLKANFFKSVEGVSGGVPYGFMFYLYKGSALPSDIDWLNIPPSRVWELVYGRYMRESAVKYSENKCGFKEIPGPQAVFPLTAEEYEAVSALPNLFPLWIETCSIVSN</sequence>
<feature type="region of interest" description="Disordered" evidence="1">
    <location>
        <begin position="65"/>
        <end position="84"/>
    </location>
</feature>
<proteinExistence type="predicted"/>
<dbReference type="Proteomes" id="UP000263336">
    <property type="component" value="Unassembled WGS sequence"/>
</dbReference>
<dbReference type="AlphaFoldDB" id="A0A3D0ZQU8"/>
<dbReference type="PROSITE" id="PS51257">
    <property type="entry name" value="PROKAR_LIPOPROTEIN"/>
    <property type="match status" value="1"/>
</dbReference>
<reference evidence="2 3" key="1">
    <citation type="journal article" date="2018" name="Nat. Biotechnol.">
        <title>A standardized bacterial taxonomy based on genome phylogeny substantially revises the tree of life.</title>
        <authorList>
            <person name="Parks D.H."/>
            <person name="Chuvochina M."/>
            <person name="Waite D.W."/>
            <person name="Rinke C."/>
            <person name="Skarshewski A."/>
            <person name="Chaumeil P.A."/>
            <person name="Hugenholtz P."/>
        </authorList>
    </citation>
    <scope>NUCLEOTIDE SEQUENCE [LARGE SCALE GENOMIC DNA]</scope>
    <source>
        <strain evidence="2">UBA11701</strain>
    </source>
</reference>
<name>A0A3D0ZQU8_UNCKA</name>
<evidence type="ECO:0000256" key="1">
    <source>
        <dbReference type="SAM" id="MobiDB-lite"/>
    </source>
</evidence>
<organism evidence="2 3">
    <name type="scientific">candidate division WWE3 bacterium</name>
    <dbReference type="NCBI Taxonomy" id="2053526"/>
    <lineage>
        <taxon>Bacteria</taxon>
        <taxon>Katanobacteria</taxon>
    </lineage>
</organism>
<evidence type="ECO:0000313" key="2">
    <source>
        <dbReference type="EMBL" id="HCC42650.1"/>
    </source>
</evidence>
<accession>A0A3D0ZQU8</accession>
<gene>
    <name evidence="2" type="ORF">DEP93_04280</name>
</gene>
<feature type="compositionally biased region" description="Low complexity" evidence="1">
    <location>
        <begin position="65"/>
        <end position="81"/>
    </location>
</feature>
<protein>
    <submittedName>
        <fullName evidence="2">Uncharacterized protein</fullName>
    </submittedName>
</protein>
<dbReference type="EMBL" id="DOZN01000028">
    <property type="protein sequence ID" value="HCC42650.1"/>
    <property type="molecule type" value="Genomic_DNA"/>
</dbReference>
<evidence type="ECO:0000313" key="3">
    <source>
        <dbReference type="Proteomes" id="UP000263336"/>
    </source>
</evidence>
<comment type="caution">
    <text evidence="2">The sequence shown here is derived from an EMBL/GenBank/DDBJ whole genome shotgun (WGS) entry which is preliminary data.</text>
</comment>